<dbReference type="OrthoDB" id="2567806at2759"/>
<gene>
    <name evidence="3" type="ORF">SPI_03110</name>
</gene>
<dbReference type="Proteomes" id="UP000076874">
    <property type="component" value="Unassembled WGS sequence"/>
</dbReference>
<feature type="region of interest" description="Disordered" evidence="1">
    <location>
        <begin position="89"/>
        <end position="119"/>
    </location>
</feature>
<reference evidence="3 4" key="1">
    <citation type="journal article" date="2016" name="Genome Biol. Evol.">
        <title>Divergent and convergent evolution of fungal pathogenicity.</title>
        <authorList>
            <person name="Shang Y."/>
            <person name="Xiao G."/>
            <person name="Zheng P."/>
            <person name="Cen K."/>
            <person name="Zhan S."/>
            <person name="Wang C."/>
        </authorList>
    </citation>
    <scope>NUCLEOTIDE SEQUENCE [LARGE SCALE GENOMIC DNA]</scope>
    <source>
        <strain evidence="3 4">RCEF 264</strain>
    </source>
</reference>
<sequence length="119" mass="13309">MPRGEAHQNKVHLRGKDDDFVVFVDDLDTYRKWKTDSSVPLSHFVSTFQVFVTHKQGVQGEYNTAANGTLDNEFGTHVDEEVITKILKTGTLQETEGPERQGVRNESQGSRGDPAGGRY</sequence>
<dbReference type="EMBL" id="AZHD01000004">
    <property type="protein sequence ID" value="OAA64463.1"/>
    <property type="molecule type" value="Genomic_DNA"/>
</dbReference>
<protein>
    <submittedName>
        <fullName evidence="3">Shwachman-Bodian-Diamond syndrome protein</fullName>
    </submittedName>
</protein>
<organism evidence="3 4">
    <name type="scientific">Niveomyces insectorum RCEF 264</name>
    <dbReference type="NCBI Taxonomy" id="1081102"/>
    <lineage>
        <taxon>Eukaryota</taxon>
        <taxon>Fungi</taxon>
        <taxon>Dikarya</taxon>
        <taxon>Ascomycota</taxon>
        <taxon>Pezizomycotina</taxon>
        <taxon>Sordariomycetes</taxon>
        <taxon>Hypocreomycetidae</taxon>
        <taxon>Hypocreales</taxon>
        <taxon>Cordycipitaceae</taxon>
        <taxon>Niveomyces</taxon>
    </lineage>
</organism>
<dbReference type="InterPro" id="IPR036786">
    <property type="entry name" value="Ribosome_mat_SBDS_N_sf"/>
</dbReference>
<dbReference type="InterPro" id="IPR019783">
    <property type="entry name" value="SDO1/SBDS_N"/>
</dbReference>
<dbReference type="STRING" id="1081102.A0A167X2R8"/>
<accession>A0A167X2R8</accession>
<proteinExistence type="predicted"/>
<evidence type="ECO:0000313" key="3">
    <source>
        <dbReference type="EMBL" id="OAA64463.1"/>
    </source>
</evidence>
<evidence type="ECO:0000313" key="4">
    <source>
        <dbReference type="Proteomes" id="UP000076874"/>
    </source>
</evidence>
<dbReference type="Gene3D" id="3.30.1250.10">
    <property type="entry name" value="Ribosome maturation protein SBDS, N-terminal domain"/>
    <property type="match status" value="1"/>
</dbReference>
<dbReference type="SUPFAM" id="SSF89895">
    <property type="entry name" value="FYSH domain"/>
    <property type="match status" value="1"/>
</dbReference>
<keyword evidence="4" id="KW-1185">Reference proteome</keyword>
<dbReference type="AlphaFoldDB" id="A0A167X2R8"/>
<evidence type="ECO:0000256" key="1">
    <source>
        <dbReference type="SAM" id="MobiDB-lite"/>
    </source>
</evidence>
<dbReference type="Pfam" id="PF01172">
    <property type="entry name" value="SBDS_N"/>
    <property type="match status" value="1"/>
</dbReference>
<evidence type="ECO:0000259" key="2">
    <source>
        <dbReference type="Pfam" id="PF01172"/>
    </source>
</evidence>
<comment type="caution">
    <text evidence="3">The sequence shown here is derived from an EMBL/GenBank/DDBJ whole genome shotgun (WGS) entry which is preliminary data.</text>
</comment>
<name>A0A167X2R8_9HYPO</name>
<feature type="domain" description="Ribosome maturation protein SDO1/SBDS N-terminal" evidence="2">
    <location>
        <begin position="8"/>
        <end position="99"/>
    </location>
</feature>